<dbReference type="OrthoDB" id="10250282at2759"/>
<comment type="similarity">
    <text evidence="1">Belongs to the beta-lactamase family.</text>
</comment>
<feature type="domain" description="Beta-lactamase-related" evidence="3">
    <location>
        <begin position="104"/>
        <end position="310"/>
    </location>
</feature>
<evidence type="ECO:0000256" key="1">
    <source>
        <dbReference type="ARBA" id="ARBA00038473"/>
    </source>
</evidence>
<comment type="caution">
    <text evidence="4">The sequence shown here is derived from an EMBL/GenBank/DDBJ whole genome shotgun (WGS) entry which is preliminary data.</text>
</comment>
<dbReference type="SUPFAM" id="SSF56601">
    <property type="entry name" value="beta-lactamase/transpeptidase-like"/>
    <property type="match status" value="1"/>
</dbReference>
<evidence type="ECO:0000259" key="3">
    <source>
        <dbReference type="Pfam" id="PF00144"/>
    </source>
</evidence>
<reference evidence="4" key="1">
    <citation type="submission" date="2019-04" db="EMBL/GenBank/DDBJ databases">
        <title>Sequencing of skin fungus with MAO and IRED activity.</title>
        <authorList>
            <person name="Marsaioli A.J."/>
            <person name="Bonatto J.M.C."/>
            <person name="Reis Junior O."/>
        </authorList>
    </citation>
    <scope>NUCLEOTIDE SEQUENCE</scope>
    <source>
        <strain evidence="4">28M1</strain>
    </source>
</reference>
<dbReference type="PANTHER" id="PTHR22935">
    <property type="entry name" value="PENICILLIN-BINDING PROTEIN"/>
    <property type="match status" value="1"/>
</dbReference>
<dbReference type="Proteomes" id="UP000758155">
    <property type="component" value="Unassembled WGS sequence"/>
</dbReference>
<keyword evidence="5" id="KW-1185">Reference proteome</keyword>
<feature type="chain" id="PRO_5040331353" description="Beta-lactamase-related domain-containing protein" evidence="2">
    <location>
        <begin position="21"/>
        <end position="330"/>
    </location>
</feature>
<feature type="signal peptide" evidence="2">
    <location>
        <begin position="1"/>
        <end position="20"/>
    </location>
</feature>
<dbReference type="EMBL" id="SWKV01000022">
    <property type="protein sequence ID" value="KAF3041148.1"/>
    <property type="molecule type" value="Genomic_DNA"/>
</dbReference>
<organism evidence="4 5">
    <name type="scientific">Didymella heteroderae</name>
    <dbReference type="NCBI Taxonomy" id="1769908"/>
    <lineage>
        <taxon>Eukaryota</taxon>
        <taxon>Fungi</taxon>
        <taxon>Dikarya</taxon>
        <taxon>Ascomycota</taxon>
        <taxon>Pezizomycotina</taxon>
        <taxon>Dothideomycetes</taxon>
        <taxon>Pleosporomycetidae</taxon>
        <taxon>Pleosporales</taxon>
        <taxon>Pleosporineae</taxon>
        <taxon>Didymellaceae</taxon>
        <taxon>Didymella</taxon>
    </lineage>
</organism>
<dbReference type="InterPro" id="IPR001466">
    <property type="entry name" value="Beta-lactam-related"/>
</dbReference>
<sequence>MVRILLCALAFAGLTSRTRAACVPDSPAVLLSNTRTLDHPVVLRALQEVRELLQKPYDDNVTRDGLSVAVVHASLPTPIFIFNAGSLKFNETALHTSNSTDNVITSDSIFRVVSVTKNFAMTTALILSRLSNNSITLDTPVRLLLPSFHLTTSDWTDGGSEITLGMLASHTSGVTRESFSTNFKQVLSAGKATADSRERDLAYSNAGIGIFGAAAASYYNEITGEDLIWSEISKQEILEPLNMTNSFLGPVPDGRIPNISVPGGDNWADLIIGDGYDPAAGMWSSANDLARYIHSVWLKDHPSLITAFDRRRAMKPVFTLLDGKQQVGPG</sequence>
<evidence type="ECO:0000313" key="5">
    <source>
        <dbReference type="Proteomes" id="UP000758155"/>
    </source>
</evidence>
<dbReference type="Gene3D" id="3.40.710.10">
    <property type="entry name" value="DD-peptidase/beta-lactamase superfamily"/>
    <property type="match status" value="1"/>
</dbReference>
<evidence type="ECO:0000256" key="2">
    <source>
        <dbReference type="SAM" id="SignalP"/>
    </source>
</evidence>
<protein>
    <recommendedName>
        <fullName evidence="3">Beta-lactamase-related domain-containing protein</fullName>
    </recommendedName>
</protein>
<proteinExistence type="inferred from homology"/>
<dbReference type="InterPro" id="IPR012338">
    <property type="entry name" value="Beta-lactam/transpept-like"/>
</dbReference>
<evidence type="ECO:0000313" key="4">
    <source>
        <dbReference type="EMBL" id="KAF3041148.1"/>
    </source>
</evidence>
<name>A0A9P5C1H6_9PLEO</name>
<accession>A0A9P5C1H6</accession>
<dbReference type="PANTHER" id="PTHR22935:SF95">
    <property type="entry name" value="BETA-LACTAMASE-LIKE 1-RELATED"/>
    <property type="match status" value="1"/>
</dbReference>
<dbReference type="Pfam" id="PF00144">
    <property type="entry name" value="Beta-lactamase"/>
    <property type="match status" value="1"/>
</dbReference>
<dbReference type="AlphaFoldDB" id="A0A9P5C1H6"/>
<dbReference type="InterPro" id="IPR051478">
    <property type="entry name" value="Beta-lactamase-like_AB/R"/>
</dbReference>
<keyword evidence="2" id="KW-0732">Signal</keyword>
<gene>
    <name evidence="4" type="ORF">E8E12_008891</name>
</gene>